<evidence type="ECO:0000256" key="10">
    <source>
        <dbReference type="ARBA" id="ARBA00048988"/>
    </source>
</evidence>
<evidence type="ECO:0000256" key="2">
    <source>
        <dbReference type="ARBA" id="ARBA00022741"/>
    </source>
</evidence>
<dbReference type="EMBL" id="JAGQLM010000030">
    <property type="protein sequence ID" value="MCA9374837.1"/>
    <property type="molecule type" value="Genomic_DNA"/>
</dbReference>
<protein>
    <recommendedName>
        <fullName evidence="9">DNA 3'-5' helicase</fullName>
        <ecNumber evidence="9">5.6.2.4</ecNumber>
    </recommendedName>
</protein>
<comment type="similarity">
    <text evidence="1">Belongs to the helicase family. UvrD subfamily.</text>
</comment>
<dbReference type="AlphaFoldDB" id="A0A955KUP6"/>
<proteinExistence type="inferred from homology"/>
<evidence type="ECO:0000256" key="1">
    <source>
        <dbReference type="ARBA" id="ARBA00009922"/>
    </source>
</evidence>
<reference evidence="14" key="2">
    <citation type="journal article" date="2021" name="Microbiome">
        <title>Successional dynamics and alternative stable states in a saline activated sludge microbial community over 9 years.</title>
        <authorList>
            <person name="Wang Y."/>
            <person name="Ye J."/>
            <person name="Ju F."/>
            <person name="Liu L."/>
            <person name="Boyd J.A."/>
            <person name="Deng Y."/>
            <person name="Parks D.H."/>
            <person name="Jiang X."/>
            <person name="Yin X."/>
            <person name="Woodcroft B.J."/>
            <person name="Tyson G.W."/>
            <person name="Hugenholtz P."/>
            <person name="Polz M.F."/>
            <person name="Zhang T."/>
        </authorList>
    </citation>
    <scope>NUCLEOTIDE SEQUENCE</scope>
    <source>
        <strain evidence="14">HKST-UBA16</strain>
    </source>
</reference>
<dbReference type="GO" id="GO:0043138">
    <property type="term" value="F:3'-5' DNA helicase activity"/>
    <property type="evidence" value="ECO:0007669"/>
    <property type="project" value="UniProtKB-EC"/>
</dbReference>
<dbReference type="Pfam" id="PF13361">
    <property type="entry name" value="UvrD_C"/>
    <property type="match status" value="1"/>
</dbReference>
<feature type="domain" description="UvrD-like helicase ATP-binding" evidence="12">
    <location>
        <begin position="6"/>
        <end position="289"/>
    </location>
</feature>
<evidence type="ECO:0000256" key="4">
    <source>
        <dbReference type="ARBA" id="ARBA00022806"/>
    </source>
</evidence>
<comment type="catalytic activity">
    <reaction evidence="8">
        <text>Couples ATP hydrolysis with the unwinding of duplex DNA by translocating in the 3'-5' direction.</text>
        <dbReference type="EC" id="5.6.2.4"/>
    </reaction>
</comment>
<keyword evidence="6" id="KW-0238">DNA-binding</keyword>
<dbReference type="InterPro" id="IPR000212">
    <property type="entry name" value="DNA_helicase_UvrD/REP"/>
</dbReference>
<dbReference type="PANTHER" id="PTHR11070:SF2">
    <property type="entry name" value="ATP-DEPENDENT DNA HELICASE SRS2"/>
    <property type="match status" value="1"/>
</dbReference>
<evidence type="ECO:0000256" key="7">
    <source>
        <dbReference type="ARBA" id="ARBA00023235"/>
    </source>
</evidence>
<dbReference type="GO" id="GO:0033202">
    <property type="term" value="C:DNA helicase complex"/>
    <property type="evidence" value="ECO:0007669"/>
    <property type="project" value="TreeGrafter"/>
</dbReference>
<evidence type="ECO:0000259" key="13">
    <source>
        <dbReference type="PROSITE" id="PS51217"/>
    </source>
</evidence>
<dbReference type="Gene3D" id="1.10.10.160">
    <property type="match status" value="1"/>
</dbReference>
<dbReference type="CDD" id="cd18807">
    <property type="entry name" value="SF1_C_UvrD"/>
    <property type="match status" value="1"/>
</dbReference>
<sequence>MPSLFDNLNPEQKKAVEHTLGPLLVFAGAGSGKTRVITYRIANLIAKHNVDPTDILAVTFTKKASEEMQQRIEAVFNELKLQFSTRPLIGTFHSICALILRSEGRLTGLDPNFSIYDTDDSVSLVKELMLAADIDIKQFQPKMIYSLIGSAKNDMISPKDYSLYNTGYVEDIVARIYPEYQSQLGELNAVDFSDLLYKVVKIFDESNTALSKYQDRFKHILVDEYQDTNKVQYNLIKMLAQKHQNICVVGDDDQSIYKWRGADIRNIISFEKDFDDVTTVKLEQNYRSVKNVISAATAVIKRNNERVDKILWTSREQGEPVLIYQARDEKDEAQYVVDEMLSLRNDGWSLSDFAVLYRTNYQSRVIEEALLKRGIPYKLVGGFRFYDRKEVKDLLSYLRILNNLRDDVSLYRIINVPNRKMGPKSVAELVKLSKECGCTVAEVLVISHILLDESLSIEDFVFDSEKVTKVEHNLEKINRFRALVELFGSLYVQSQALNVLELIDVLLQKIKYIEFIDDGSDAAEMKKENVQELRNVAASYAEKDSEKSLNNFLQDIALIESEQERNKKDINEGAVTLMTLHSSKGLEFPGVFMIGMEEGIMPHSRSFTEPAELEEERRLCYVGITRAKERIWLTFTESRSSIGGYSDQIPSRFLGEIPQEICDYYSWNI</sequence>
<evidence type="ECO:0000256" key="9">
    <source>
        <dbReference type="ARBA" id="ARBA00034808"/>
    </source>
</evidence>
<dbReference type="GO" id="GO:0000725">
    <property type="term" value="P:recombinational repair"/>
    <property type="evidence" value="ECO:0007669"/>
    <property type="project" value="TreeGrafter"/>
</dbReference>
<organism evidence="14 15">
    <name type="scientific">Candidatus Dojkabacteria bacterium</name>
    <dbReference type="NCBI Taxonomy" id="2099670"/>
    <lineage>
        <taxon>Bacteria</taxon>
        <taxon>Candidatus Dojkabacteria</taxon>
    </lineage>
</organism>
<feature type="binding site" evidence="11">
    <location>
        <begin position="27"/>
        <end position="34"/>
    </location>
    <ligand>
        <name>ATP</name>
        <dbReference type="ChEBI" id="CHEBI:30616"/>
    </ligand>
</feature>
<gene>
    <name evidence="14" type="ORF">KC622_00740</name>
</gene>
<evidence type="ECO:0000256" key="11">
    <source>
        <dbReference type="PROSITE-ProRule" id="PRU00560"/>
    </source>
</evidence>
<dbReference type="EC" id="5.6.2.4" evidence="9"/>
<comment type="catalytic activity">
    <reaction evidence="10">
        <text>ATP + H2O = ADP + phosphate + H(+)</text>
        <dbReference type="Rhea" id="RHEA:13065"/>
        <dbReference type="ChEBI" id="CHEBI:15377"/>
        <dbReference type="ChEBI" id="CHEBI:15378"/>
        <dbReference type="ChEBI" id="CHEBI:30616"/>
        <dbReference type="ChEBI" id="CHEBI:43474"/>
        <dbReference type="ChEBI" id="CHEBI:456216"/>
        <dbReference type="EC" id="5.6.2.4"/>
    </reaction>
</comment>
<evidence type="ECO:0000313" key="14">
    <source>
        <dbReference type="EMBL" id="MCA9374837.1"/>
    </source>
</evidence>
<dbReference type="GO" id="GO:0005524">
    <property type="term" value="F:ATP binding"/>
    <property type="evidence" value="ECO:0007669"/>
    <property type="project" value="UniProtKB-UniRule"/>
</dbReference>
<keyword evidence="5 11" id="KW-0067">ATP-binding</keyword>
<keyword evidence="2 11" id="KW-0547">Nucleotide-binding</keyword>
<evidence type="ECO:0000256" key="3">
    <source>
        <dbReference type="ARBA" id="ARBA00022801"/>
    </source>
</evidence>
<dbReference type="PROSITE" id="PS51198">
    <property type="entry name" value="UVRD_HELICASE_ATP_BIND"/>
    <property type="match status" value="1"/>
</dbReference>
<dbReference type="Gene3D" id="1.10.486.10">
    <property type="entry name" value="PCRA, domain 4"/>
    <property type="match status" value="1"/>
</dbReference>
<reference evidence="14" key="1">
    <citation type="submission" date="2020-04" db="EMBL/GenBank/DDBJ databases">
        <authorList>
            <person name="Zhang T."/>
        </authorList>
    </citation>
    <scope>NUCLEOTIDE SEQUENCE</scope>
    <source>
        <strain evidence="14">HKST-UBA16</strain>
    </source>
</reference>
<dbReference type="Pfam" id="PF00580">
    <property type="entry name" value="UvrD-helicase"/>
    <property type="match status" value="1"/>
</dbReference>
<dbReference type="InterPro" id="IPR027417">
    <property type="entry name" value="P-loop_NTPase"/>
</dbReference>
<accession>A0A955KUP6</accession>
<dbReference type="CDD" id="cd17932">
    <property type="entry name" value="DEXQc_UvrD"/>
    <property type="match status" value="1"/>
</dbReference>
<evidence type="ECO:0000256" key="6">
    <source>
        <dbReference type="ARBA" id="ARBA00023125"/>
    </source>
</evidence>
<evidence type="ECO:0000259" key="12">
    <source>
        <dbReference type="PROSITE" id="PS51198"/>
    </source>
</evidence>
<dbReference type="Gene3D" id="3.40.50.300">
    <property type="entry name" value="P-loop containing nucleotide triphosphate hydrolases"/>
    <property type="match status" value="2"/>
</dbReference>
<keyword evidence="3 11" id="KW-0378">Hydrolase</keyword>
<dbReference type="PROSITE" id="PS51217">
    <property type="entry name" value="UVRD_HELICASE_CTER"/>
    <property type="match status" value="1"/>
</dbReference>
<dbReference type="GO" id="GO:0003677">
    <property type="term" value="F:DNA binding"/>
    <property type="evidence" value="ECO:0007669"/>
    <property type="project" value="UniProtKB-KW"/>
</dbReference>
<name>A0A955KUP6_9BACT</name>
<dbReference type="InterPro" id="IPR013986">
    <property type="entry name" value="DExx_box_DNA_helicase_dom_sf"/>
</dbReference>
<dbReference type="Proteomes" id="UP000748332">
    <property type="component" value="Unassembled WGS sequence"/>
</dbReference>
<dbReference type="InterPro" id="IPR014016">
    <property type="entry name" value="UvrD-like_ATP-bd"/>
</dbReference>
<dbReference type="PANTHER" id="PTHR11070">
    <property type="entry name" value="UVRD / RECB / PCRA DNA HELICASE FAMILY MEMBER"/>
    <property type="match status" value="1"/>
</dbReference>
<comment type="caution">
    <text evidence="14">The sequence shown here is derived from an EMBL/GenBank/DDBJ whole genome shotgun (WGS) entry which is preliminary data.</text>
</comment>
<dbReference type="SUPFAM" id="SSF52540">
    <property type="entry name" value="P-loop containing nucleoside triphosphate hydrolases"/>
    <property type="match status" value="1"/>
</dbReference>
<dbReference type="GO" id="GO:0005829">
    <property type="term" value="C:cytosol"/>
    <property type="evidence" value="ECO:0007669"/>
    <property type="project" value="TreeGrafter"/>
</dbReference>
<dbReference type="InterPro" id="IPR014017">
    <property type="entry name" value="DNA_helicase_UvrD-like_C"/>
</dbReference>
<evidence type="ECO:0000256" key="5">
    <source>
        <dbReference type="ARBA" id="ARBA00022840"/>
    </source>
</evidence>
<evidence type="ECO:0000256" key="8">
    <source>
        <dbReference type="ARBA" id="ARBA00034617"/>
    </source>
</evidence>
<evidence type="ECO:0000313" key="15">
    <source>
        <dbReference type="Proteomes" id="UP000748332"/>
    </source>
</evidence>
<dbReference type="GO" id="GO:0016787">
    <property type="term" value="F:hydrolase activity"/>
    <property type="evidence" value="ECO:0007669"/>
    <property type="project" value="UniProtKB-UniRule"/>
</dbReference>
<feature type="domain" description="UvrD-like helicase C-terminal" evidence="13">
    <location>
        <begin position="290"/>
        <end position="585"/>
    </location>
</feature>
<keyword evidence="4 11" id="KW-0347">Helicase</keyword>
<keyword evidence="7" id="KW-0413">Isomerase</keyword>